<dbReference type="EC" id="5.1.3.2" evidence="4 7"/>
<dbReference type="HOGENOM" id="CLU_007383_1_10_1"/>
<reference evidence="9 10" key="1">
    <citation type="journal article" date="2004" name="Science">
        <title>The genome of the diatom Thalassiosira pseudonana: ecology, evolution, and metabolism.</title>
        <authorList>
            <person name="Armbrust E.V."/>
            <person name="Berges J.A."/>
            <person name="Bowler C."/>
            <person name="Green B.R."/>
            <person name="Martinez D."/>
            <person name="Putnam N.H."/>
            <person name="Zhou S."/>
            <person name="Allen A.E."/>
            <person name="Apt K.E."/>
            <person name="Bechner M."/>
            <person name="Brzezinski M.A."/>
            <person name="Chaal B.K."/>
            <person name="Chiovitti A."/>
            <person name="Davis A.K."/>
            <person name="Demarest M.S."/>
            <person name="Detter J.C."/>
            <person name="Glavina T."/>
            <person name="Goodstein D."/>
            <person name="Hadi M.Z."/>
            <person name="Hellsten U."/>
            <person name="Hildebrand M."/>
            <person name="Jenkins B.D."/>
            <person name="Jurka J."/>
            <person name="Kapitonov V.V."/>
            <person name="Kroger N."/>
            <person name="Lau W.W."/>
            <person name="Lane T.W."/>
            <person name="Larimer F.W."/>
            <person name="Lippmeier J.C."/>
            <person name="Lucas S."/>
            <person name="Medina M."/>
            <person name="Montsant A."/>
            <person name="Obornik M."/>
            <person name="Parker M.S."/>
            <person name="Palenik B."/>
            <person name="Pazour G.J."/>
            <person name="Richardson P.M."/>
            <person name="Rynearson T.A."/>
            <person name="Saito M.A."/>
            <person name="Schwartz D.C."/>
            <person name="Thamatrakoln K."/>
            <person name="Valentin K."/>
            <person name="Vardi A."/>
            <person name="Wilkerson F.P."/>
            <person name="Rokhsar D.S."/>
        </authorList>
    </citation>
    <scope>NUCLEOTIDE SEQUENCE [LARGE SCALE GENOMIC DNA]</scope>
    <source>
        <strain evidence="9 10">CCMP1335</strain>
    </source>
</reference>
<dbReference type="eggNOG" id="KOG1371">
    <property type="taxonomic scope" value="Eukaryota"/>
</dbReference>
<evidence type="ECO:0000313" key="10">
    <source>
        <dbReference type="Proteomes" id="UP000001449"/>
    </source>
</evidence>
<evidence type="ECO:0000256" key="4">
    <source>
        <dbReference type="ARBA" id="ARBA00013189"/>
    </source>
</evidence>
<protein>
    <recommendedName>
        <fullName evidence="4 7">UDP-glucose 4-epimerase</fullName>
        <ecNumber evidence="4 7">5.1.3.2</ecNumber>
    </recommendedName>
</protein>
<evidence type="ECO:0000256" key="2">
    <source>
        <dbReference type="ARBA" id="ARBA00001911"/>
    </source>
</evidence>
<dbReference type="EMBL" id="CP001160">
    <property type="protein sequence ID" value="ACI64698.1"/>
    <property type="molecule type" value="Genomic_DNA"/>
</dbReference>
<dbReference type="GO" id="GO:0005996">
    <property type="term" value="P:monosaccharide metabolic process"/>
    <property type="evidence" value="ECO:0000318"/>
    <property type="project" value="GO_Central"/>
</dbReference>
<gene>
    <name evidence="9" type="primary">GALE1</name>
    <name evidence="9" type="ORF">THAPS_35532</name>
</gene>
<dbReference type="Gene3D" id="3.90.25.10">
    <property type="entry name" value="UDP-galactose 4-epimerase, domain 1"/>
    <property type="match status" value="1"/>
</dbReference>
<dbReference type="NCBIfam" id="NF007956">
    <property type="entry name" value="PRK10675.1"/>
    <property type="match status" value="1"/>
</dbReference>
<accession>B5YNV2</accession>
<dbReference type="Gene3D" id="3.40.50.720">
    <property type="entry name" value="NAD(P)-binding Rossmann-like Domain"/>
    <property type="match status" value="1"/>
</dbReference>
<keyword evidence="5 7" id="KW-0520">NAD</keyword>
<dbReference type="GO" id="GO:0006012">
    <property type="term" value="P:galactose metabolic process"/>
    <property type="evidence" value="ECO:0007669"/>
    <property type="project" value="UniProtKB-UniPathway"/>
</dbReference>
<comment type="pathway">
    <text evidence="3 7">Carbohydrate metabolism; galactose metabolism.</text>
</comment>
<dbReference type="InterPro" id="IPR016040">
    <property type="entry name" value="NAD(P)-bd_dom"/>
</dbReference>
<dbReference type="SUPFAM" id="SSF51735">
    <property type="entry name" value="NAD(P)-binding Rossmann-fold domains"/>
    <property type="match status" value="1"/>
</dbReference>
<comment type="cofactor">
    <cofactor evidence="2 7">
        <name>NAD(+)</name>
        <dbReference type="ChEBI" id="CHEBI:57540"/>
    </cofactor>
</comment>
<dbReference type="InterPro" id="IPR036291">
    <property type="entry name" value="NAD(P)-bd_dom_sf"/>
</dbReference>
<comment type="subunit">
    <text evidence="7">Homodimer.</text>
</comment>
<comment type="catalytic activity">
    <reaction evidence="1 7">
        <text>UDP-alpha-D-glucose = UDP-alpha-D-galactose</text>
        <dbReference type="Rhea" id="RHEA:22168"/>
        <dbReference type="ChEBI" id="CHEBI:58885"/>
        <dbReference type="ChEBI" id="CHEBI:66914"/>
        <dbReference type="EC" id="5.1.3.2"/>
    </reaction>
</comment>
<evidence type="ECO:0000256" key="5">
    <source>
        <dbReference type="ARBA" id="ARBA00023027"/>
    </source>
</evidence>
<keyword evidence="7" id="KW-0119">Carbohydrate metabolism</keyword>
<dbReference type="NCBIfam" id="TIGR01179">
    <property type="entry name" value="galE"/>
    <property type="match status" value="1"/>
</dbReference>
<comment type="similarity">
    <text evidence="7">Belongs to the NAD(P)-dependent epimerase/dehydratase family.</text>
</comment>
<dbReference type="Proteomes" id="UP000001449">
    <property type="component" value="Chromosome 7"/>
</dbReference>
<keyword evidence="6 7" id="KW-0413">Isomerase</keyword>
<evidence type="ECO:0000256" key="6">
    <source>
        <dbReference type="ARBA" id="ARBA00023235"/>
    </source>
</evidence>
<dbReference type="PANTHER" id="PTHR43725:SF47">
    <property type="entry name" value="UDP-GLUCOSE 4-EPIMERASE"/>
    <property type="match status" value="1"/>
</dbReference>
<dbReference type="PRINTS" id="PR01713">
    <property type="entry name" value="NUCEPIMERASE"/>
</dbReference>
<dbReference type="KEGG" id="tps:THAPS_35532"/>
<dbReference type="CDD" id="cd05247">
    <property type="entry name" value="UDP_G4E_1_SDR_e"/>
    <property type="match status" value="1"/>
</dbReference>
<organism evidence="9 10">
    <name type="scientific">Thalassiosira pseudonana</name>
    <name type="common">Marine diatom</name>
    <name type="synonym">Cyclotella nana</name>
    <dbReference type="NCBI Taxonomy" id="35128"/>
    <lineage>
        <taxon>Eukaryota</taxon>
        <taxon>Sar</taxon>
        <taxon>Stramenopiles</taxon>
        <taxon>Ochrophyta</taxon>
        <taxon>Bacillariophyta</taxon>
        <taxon>Coscinodiscophyceae</taxon>
        <taxon>Thalassiosirophycidae</taxon>
        <taxon>Thalassiosirales</taxon>
        <taxon>Thalassiosiraceae</taxon>
        <taxon>Thalassiosira</taxon>
    </lineage>
</organism>
<dbReference type="InParanoid" id="B5YNV2"/>
<feature type="domain" description="NAD(P)-binding" evidence="8">
    <location>
        <begin position="4"/>
        <end position="344"/>
    </location>
</feature>
<evidence type="ECO:0000256" key="3">
    <source>
        <dbReference type="ARBA" id="ARBA00004947"/>
    </source>
</evidence>
<dbReference type="AlphaFoldDB" id="B5YNV2"/>
<keyword evidence="10" id="KW-1185">Reference proteome</keyword>
<dbReference type="GeneID" id="7447193"/>
<dbReference type="Pfam" id="PF16363">
    <property type="entry name" value="GDP_Man_Dehyd"/>
    <property type="match status" value="1"/>
</dbReference>
<dbReference type="InterPro" id="IPR005886">
    <property type="entry name" value="UDP_G4E"/>
</dbReference>
<dbReference type="PANTHER" id="PTHR43725">
    <property type="entry name" value="UDP-GLUCOSE 4-EPIMERASE"/>
    <property type="match status" value="1"/>
</dbReference>
<dbReference type="OMA" id="GEHLICN"/>
<dbReference type="PaxDb" id="35128-Thaps35532"/>
<name>B5YNV2_THAPS</name>
<reference evidence="9 10" key="2">
    <citation type="journal article" date="2008" name="Nature">
        <title>The Phaeodactylum genome reveals the evolutionary history of diatom genomes.</title>
        <authorList>
            <person name="Bowler C."/>
            <person name="Allen A.E."/>
            <person name="Badger J.H."/>
            <person name="Grimwood J."/>
            <person name="Jabbari K."/>
            <person name="Kuo A."/>
            <person name="Maheswari U."/>
            <person name="Martens C."/>
            <person name="Maumus F."/>
            <person name="Otillar R.P."/>
            <person name="Rayko E."/>
            <person name="Salamov A."/>
            <person name="Vandepoele K."/>
            <person name="Beszteri B."/>
            <person name="Gruber A."/>
            <person name="Heijde M."/>
            <person name="Katinka M."/>
            <person name="Mock T."/>
            <person name="Valentin K."/>
            <person name="Verret F."/>
            <person name="Berges J.A."/>
            <person name="Brownlee C."/>
            <person name="Cadoret J.P."/>
            <person name="Chiovitti A."/>
            <person name="Choi C.J."/>
            <person name="Coesel S."/>
            <person name="De Martino A."/>
            <person name="Detter J.C."/>
            <person name="Durkin C."/>
            <person name="Falciatore A."/>
            <person name="Fournet J."/>
            <person name="Haruta M."/>
            <person name="Huysman M.J."/>
            <person name="Jenkins B.D."/>
            <person name="Jiroutova K."/>
            <person name="Jorgensen R.E."/>
            <person name="Joubert Y."/>
            <person name="Kaplan A."/>
            <person name="Kroger N."/>
            <person name="Kroth P.G."/>
            <person name="La Roche J."/>
            <person name="Lindquist E."/>
            <person name="Lommer M."/>
            <person name="Martin-Jezequel V."/>
            <person name="Lopez P.J."/>
            <person name="Lucas S."/>
            <person name="Mangogna M."/>
            <person name="McGinnis K."/>
            <person name="Medlin L.K."/>
            <person name="Montsant A."/>
            <person name="Oudot-Le Secq M.P."/>
            <person name="Napoli C."/>
            <person name="Obornik M."/>
            <person name="Parker M.S."/>
            <person name="Petit J.L."/>
            <person name="Porcel B.M."/>
            <person name="Poulsen N."/>
            <person name="Robison M."/>
            <person name="Rychlewski L."/>
            <person name="Rynearson T.A."/>
            <person name="Schmutz J."/>
            <person name="Shapiro H."/>
            <person name="Siaut M."/>
            <person name="Stanley M."/>
            <person name="Sussman M.R."/>
            <person name="Taylor A.R."/>
            <person name="Vardi A."/>
            <person name="von Dassow P."/>
            <person name="Vyverman W."/>
            <person name="Willis A."/>
            <person name="Wyrwicz L.S."/>
            <person name="Rokhsar D.S."/>
            <person name="Weissenbach J."/>
            <person name="Armbrust E.V."/>
            <person name="Green B.R."/>
            <person name="Van de Peer Y."/>
            <person name="Grigoriev I.V."/>
        </authorList>
    </citation>
    <scope>NUCLEOTIDE SEQUENCE [LARGE SCALE GENOMIC DNA]</scope>
    <source>
        <strain evidence="9 10">CCMP1335</strain>
    </source>
</reference>
<dbReference type="UniPathway" id="UPA00214"/>
<evidence type="ECO:0000313" key="9">
    <source>
        <dbReference type="EMBL" id="ACI64698.1"/>
    </source>
</evidence>
<evidence type="ECO:0000256" key="7">
    <source>
        <dbReference type="RuleBase" id="RU366046"/>
    </source>
</evidence>
<dbReference type="GO" id="GO:0005829">
    <property type="term" value="C:cytosol"/>
    <property type="evidence" value="ECO:0000318"/>
    <property type="project" value="GO_Central"/>
</dbReference>
<sequence>RTVLVTGGTGYIGSHTCLELLSTNRYRVVVIDNLENSSEESLNRVKQLLADAATSECQQVAENINDRLHFRNCDIRDSDGLQSILQEFPTISSCVHFAGLKAVGESVSKPLEYYNVNVGGTTTLLQQLQQHKVKHFVFSSSATVYGEPEMLPLKEHARLTATNPYGRTKLFIEEILRDLYASCSEEWNILILRYFNPIGAHESGRMGEDPQGIPNNLMPFIAQVCVGRREKLSVFGDDYDTPDGTGVRDYIHVVDLAKGHVAALDKLYSDDNVGCEAVNLGTGKGVSVLELVDGMGAATGKPVPYEMAPRRPGDVAQLYADPEKARTMFGWSASLGTKEMCEDTWRWQSTNPMGYREVVEEIVSEN</sequence>
<dbReference type="SMR" id="B5YNV2"/>
<dbReference type="STRING" id="35128.B5YNV2"/>
<feature type="non-terminal residue" evidence="9">
    <location>
        <position position="1"/>
    </location>
</feature>
<evidence type="ECO:0000259" key="8">
    <source>
        <dbReference type="Pfam" id="PF16363"/>
    </source>
</evidence>
<dbReference type="GO" id="GO:0003978">
    <property type="term" value="F:UDP-glucose 4-epimerase activity"/>
    <property type="evidence" value="ECO:0000318"/>
    <property type="project" value="GO_Central"/>
</dbReference>
<evidence type="ECO:0000256" key="1">
    <source>
        <dbReference type="ARBA" id="ARBA00000083"/>
    </source>
</evidence>
<proteinExistence type="inferred from homology"/>
<dbReference type="RefSeq" id="XP_002295981.1">
    <property type="nucleotide sequence ID" value="XM_002295945.1"/>
</dbReference>